<feature type="transmembrane region" description="Helical" evidence="1">
    <location>
        <begin position="294"/>
        <end position="311"/>
    </location>
</feature>
<proteinExistence type="predicted"/>
<accession>A0A6A6FYX2</accession>
<dbReference type="InterPro" id="IPR046529">
    <property type="entry name" value="DUF6594"/>
</dbReference>
<dbReference type="PANTHER" id="PTHR34502">
    <property type="entry name" value="DUF6594 DOMAIN-CONTAINING PROTEIN-RELATED"/>
    <property type="match status" value="1"/>
</dbReference>
<keyword evidence="4" id="KW-1185">Reference proteome</keyword>
<reference evidence="4" key="1">
    <citation type="journal article" date="2020" name="Stud. Mycol.">
        <title>101 Dothideomycetes genomes: A test case for predicting lifestyles and emergence of pathogens.</title>
        <authorList>
            <person name="Haridas S."/>
            <person name="Albert R."/>
            <person name="Binder M."/>
            <person name="Bloem J."/>
            <person name="LaButti K."/>
            <person name="Salamov A."/>
            <person name="Andreopoulos B."/>
            <person name="Baker S."/>
            <person name="Barry K."/>
            <person name="Bills G."/>
            <person name="Bluhm B."/>
            <person name="Cannon C."/>
            <person name="Castanera R."/>
            <person name="Culley D."/>
            <person name="Daum C."/>
            <person name="Ezra D."/>
            <person name="Gonzalez J."/>
            <person name="Henrissat B."/>
            <person name="Kuo A."/>
            <person name="Liang C."/>
            <person name="Lipzen A."/>
            <person name="Lutzoni F."/>
            <person name="Magnuson J."/>
            <person name="Mondo S."/>
            <person name="Nolan M."/>
            <person name="Ohm R."/>
            <person name="Pangilinan J."/>
            <person name="Park H.-J."/>
            <person name="Ramirez L."/>
            <person name="Alfaro M."/>
            <person name="Sun H."/>
            <person name="Tritt A."/>
            <person name="Yoshinaga Y."/>
            <person name="Zwiers L.-H."/>
            <person name="Turgeon B."/>
            <person name="Goodwin S."/>
            <person name="Spatafora J."/>
            <person name="Crous P."/>
            <person name="Grigoriev I."/>
        </authorList>
    </citation>
    <scope>NUCLEOTIDE SEQUENCE [LARGE SCALE GENOMIC DNA]</scope>
    <source>
        <strain evidence="4">CECT 20119</strain>
    </source>
</reference>
<dbReference type="Proteomes" id="UP000799538">
    <property type="component" value="Unassembled WGS sequence"/>
</dbReference>
<dbReference type="AlphaFoldDB" id="A0A6A6FYX2"/>
<dbReference type="PANTHER" id="PTHR34502:SF4">
    <property type="entry name" value="DUF6594 DOMAIN-CONTAINING PROTEIN"/>
    <property type="match status" value="1"/>
</dbReference>
<evidence type="ECO:0000313" key="3">
    <source>
        <dbReference type="EMBL" id="KAF2218448.1"/>
    </source>
</evidence>
<evidence type="ECO:0000313" key="4">
    <source>
        <dbReference type="Proteomes" id="UP000799538"/>
    </source>
</evidence>
<name>A0A6A6FYX2_9PEZI</name>
<sequence length="314" mass="36011">MSSPQAYSQGHCEYSKFLSLVASFANFPRYADLSVRNLVHLSAQLQALEKELEIFDIGEKELIQKASTGERLDIQNANRSWACFEQLATVDESGANRWYLKLRLAKRIEEVMDRYQRALINHSALMQLPFPKQHIFDTAAAWAEQREPAYDFQMMFKDRSQFVSLHRGGSEDDLLSRIVHAMFGWCFREKREKRQLPEEWPPLQFYNDQATRVVTSIILRRACSVRRGHAKMRYARSSTQDVSSMAFILLFGATAILTLVTNLSKADRMVMIGCFTMTFAILVGIFTNCKRSELFVAVATYSAVLVVFAEVTKD</sequence>
<keyword evidence="1" id="KW-1133">Transmembrane helix</keyword>
<dbReference type="Pfam" id="PF20237">
    <property type="entry name" value="DUF6594"/>
    <property type="match status" value="1"/>
</dbReference>
<dbReference type="OrthoDB" id="3533814at2759"/>
<gene>
    <name evidence="3" type="ORF">BDZ85DRAFT_93614</name>
</gene>
<protein>
    <recommendedName>
        <fullName evidence="2">DUF6594 domain-containing protein</fullName>
    </recommendedName>
</protein>
<keyword evidence="1" id="KW-0472">Membrane</keyword>
<evidence type="ECO:0000256" key="1">
    <source>
        <dbReference type="SAM" id="Phobius"/>
    </source>
</evidence>
<feature type="transmembrane region" description="Helical" evidence="1">
    <location>
        <begin position="242"/>
        <end position="263"/>
    </location>
</feature>
<feature type="domain" description="DUF6594" evidence="2">
    <location>
        <begin position="14"/>
        <end position="306"/>
    </location>
</feature>
<organism evidence="3 4">
    <name type="scientific">Elsinoe ampelina</name>
    <dbReference type="NCBI Taxonomy" id="302913"/>
    <lineage>
        <taxon>Eukaryota</taxon>
        <taxon>Fungi</taxon>
        <taxon>Dikarya</taxon>
        <taxon>Ascomycota</taxon>
        <taxon>Pezizomycotina</taxon>
        <taxon>Dothideomycetes</taxon>
        <taxon>Dothideomycetidae</taxon>
        <taxon>Myriangiales</taxon>
        <taxon>Elsinoaceae</taxon>
        <taxon>Elsinoe</taxon>
    </lineage>
</organism>
<keyword evidence="1" id="KW-0812">Transmembrane</keyword>
<evidence type="ECO:0000259" key="2">
    <source>
        <dbReference type="Pfam" id="PF20237"/>
    </source>
</evidence>
<feature type="transmembrane region" description="Helical" evidence="1">
    <location>
        <begin position="269"/>
        <end position="287"/>
    </location>
</feature>
<dbReference type="EMBL" id="ML992545">
    <property type="protein sequence ID" value="KAF2218448.1"/>
    <property type="molecule type" value="Genomic_DNA"/>
</dbReference>